<accession>A0A1H8H1J2</accession>
<organism evidence="1 2">
    <name type="scientific">Lihuaxuella thermophila</name>
    <dbReference type="NCBI Taxonomy" id="1173111"/>
    <lineage>
        <taxon>Bacteria</taxon>
        <taxon>Bacillati</taxon>
        <taxon>Bacillota</taxon>
        <taxon>Bacilli</taxon>
        <taxon>Bacillales</taxon>
        <taxon>Thermoactinomycetaceae</taxon>
        <taxon>Lihuaxuella</taxon>
    </lineage>
</organism>
<gene>
    <name evidence="1" type="ORF">SAMN05444955_1134</name>
</gene>
<dbReference type="Proteomes" id="UP000199695">
    <property type="component" value="Unassembled WGS sequence"/>
</dbReference>
<dbReference type="AlphaFoldDB" id="A0A1H8H1J2"/>
<evidence type="ECO:0000313" key="2">
    <source>
        <dbReference type="Proteomes" id="UP000199695"/>
    </source>
</evidence>
<keyword evidence="2" id="KW-1185">Reference proteome</keyword>
<reference evidence="1 2" key="1">
    <citation type="submission" date="2016-10" db="EMBL/GenBank/DDBJ databases">
        <authorList>
            <person name="de Groot N.N."/>
        </authorList>
    </citation>
    <scope>NUCLEOTIDE SEQUENCE [LARGE SCALE GENOMIC DNA]</scope>
    <source>
        <strain evidence="1 2">DSM 46701</strain>
    </source>
</reference>
<sequence length="83" mass="9521">MEEREIVIRLDREAKRIVCRLLRQHVEALKEKAEGQKTFTRLLLAHEMDRTSCVLDQIATQWAQALPSLPAMSALPEPDAPEQ</sequence>
<proteinExistence type="predicted"/>
<name>A0A1H8H1J2_9BACL</name>
<dbReference type="RefSeq" id="WP_089970527.1">
    <property type="nucleotide sequence ID" value="NZ_FOCQ01000013.1"/>
</dbReference>
<protein>
    <submittedName>
        <fullName evidence="1">Uncharacterized protein</fullName>
    </submittedName>
</protein>
<evidence type="ECO:0000313" key="1">
    <source>
        <dbReference type="EMBL" id="SEN50261.1"/>
    </source>
</evidence>
<dbReference type="EMBL" id="FOCQ01000013">
    <property type="protein sequence ID" value="SEN50261.1"/>
    <property type="molecule type" value="Genomic_DNA"/>
</dbReference>
<dbReference type="OrthoDB" id="3008859at2"/>